<dbReference type="OrthoDB" id="3939980at2759"/>
<dbReference type="Proteomes" id="UP000779574">
    <property type="component" value="Unassembled WGS sequence"/>
</dbReference>
<dbReference type="EMBL" id="JAHFXF010000071">
    <property type="protein sequence ID" value="KAG9697653.1"/>
    <property type="molecule type" value="Genomic_DNA"/>
</dbReference>
<proteinExistence type="predicted"/>
<feature type="non-terminal residue" evidence="1">
    <location>
        <position position="240"/>
    </location>
</feature>
<accession>A0A9P8ES59</accession>
<name>A0A9P8ES59_AURME</name>
<reference evidence="1" key="2">
    <citation type="submission" date="2021-08" db="EMBL/GenBank/DDBJ databases">
        <authorList>
            <person name="Gostincar C."/>
            <person name="Sun X."/>
            <person name="Song Z."/>
            <person name="Gunde-Cimerman N."/>
        </authorList>
    </citation>
    <scope>NUCLEOTIDE SEQUENCE</scope>
    <source>
        <strain evidence="1">EXF-9911</strain>
    </source>
</reference>
<sequence length="240" mass="26979">MGATLSSPQLGDGLITAPGPGPPGPFATAFYVAATDTNSLGFTASVLWGTAMEARYTNTASVEKTVFCSQVQNDPSQTNPFSTELCVLHQDQQLVISHPWFESHQNIIFLADNFLFEGLINNELPLENVLPLQGDFICWGHSICQIERLQTIKKLCEHIKVHILKGHLENHKLQDLVQIDFVKQDNINSPLQHRRYREVAFQSSFYRKSSLSRHSEYQAGIPKLYLSLACIPIVECLFMF</sequence>
<organism evidence="1 2">
    <name type="scientific">Aureobasidium melanogenum</name>
    <name type="common">Aureobasidium pullulans var. melanogenum</name>
    <dbReference type="NCBI Taxonomy" id="46634"/>
    <lineage>
        <taxon>Eukaryota</taxon>
        <taxon>Fungi</taxon>
        <taxon>Dikarya</taxon>
        <taxon>Ascomycota</taxon>
        <taxon>Pezizomycotina</taxon>
        <taxon>Dothideomycetes</taxon>
        <taxon>Dothideomycetidae</taxon>
        <taxon>Dothideales</taxon>
        <taxon>Saccotheciaceae</taxon>
        <taxon>Aureobasidium</taxon>
    </lineage>
</organism>
<evidence type="ECO:0000313" key="1">
    <source>
        <dbReference type="EMBL" id="KAG9697653.1"/>
    </source>
</evidence>
<dbReference type="AlphaFoldDB" id="A0A9P8ES59"/>
<gene>
    <name evidence="1" type="ORF">KCU76_g2808</name>
</gene>
<comment type="caution">
    <text evidence="1">The sequence shown here is derived from an EMBL/GenBank/DDBJ whole genome shotgun (WGS) entry which is preliminary data.</text>
</comment>
<evidence type="ECO:0000313" key="2">
    <source>
        <dbReference type="Proteomes" id="UP000779574"/>
    </source>
</evidence>
<reference evidence="1" key="1">
    <citation type="journal article" date="2021" name="J Fungi (Basel)">
        <title>Virulence traits and population genomics of the black yeast Aureobasidium melanogenum.</title>
        <authorList>
            <person name="Cernosa A."/>
            <person name="Sun X."/>
            <person name="Gostincar C."/>
            <person name="Fang C."/>
            <person name="Gunde-Cimerman N."/>
            <person name="Song Z."/>
        </authorList>
    </citation>
    <scope>NUCLEOTIDE SEQUENCE</scope>
    <source>
        <strain evidence="1">EXF-9911</strain>
    </source>
</reference>
<protein>
    <submittedName>
        <fullName evidence="1">Uncharacterized protein</fullName>
    </submittedName>
</protein>